<keyword evidence="2" id="KW-1185">Reference proteome</keyword>
<comment type="caution">
    <text evidence="1">The sequence shown here is derived from an EMBL/GenBank/DDBJ whole genome shotgun (WGS) entry which is preliminary data.</text>
</comment>
<dbReference type="Proteomes" id="UP001201812">
    <property type="component" value="Unassembled WGS sequence"/>
</dbReference>
<evidence type="ECO:0000313" key="1">
    <source>
        <dbReference type="EMBL" id="KAI1711539.1"/>
    </source>
</evidence>
<evidence type="ECO:0008006" key="3">
    <source>
        <dbReference type="Google" id="ProtNLM"/>
    </source>
</evidence>
<dbReference type="AlphaFoldDB" id="A0AAD4R5U0"/>
<name>A0AAD4R5U0_9BILA</name>
<gene>
    <name evidence="1" type="ORF">DdX_09999</name>
</gene>
<reference evidence="1" key="1">
    <citation type="submission" date="2022-01" db="EMBL/GenBank/DDBJ databases">
        <title>Genome Sequence Resource for Two Populations of Ditylenchus destructor, the Migratory Endoparasitic Phytonematode.</title>
        <authorList>
            <person name="Zhang H."/>
            <person name="Lin R."/>
            <person name="Xie B."/>
        </authorList>
    </citation>
    <scope>NUCLEOTIDE SEQUENCE</scope>
    <source>
        <strain evidence="1">BazhouSP</strain>
    </source>
</reference>
<dbReference type="EMBL" id="JAKKPZ010000021">
    <property type="protein sequence ID" value="KAI1711539.1"/>
    <property type="molecule type" value="Genomic_DNA"/>
</dbReference>
<protein>
    <recommendedName>
        <fullName evidence="3">F-box domain-containing protein</fullName>
    </recommendedName>
</protein>
<evidence type="ECO:0000313" key="2">
    <source>
        <dbReference type="Proteomes" id="UP001201812"/>
    </source>
</evidence>
<organism evidence="1 2">
    <name type="scientific">Ditylenchus destructor</name>
    <dbReference type="NCBI Taxonomy" id="166010"/>
    <lineage>
        <taxon>Eukaryota</taxon>
        <taxon>Metazoa</taxon>
        <taxon>Ecdysozoa</taxon>
        <taxon>Nematoda</taxon>
        <taxon>Chromadorea</taxon>
        <taxon>Rhabditida</taxon>
        <taxon>Tylenchina</taxon>
        <taxon>Tylenchomorpha</taxon>
        <taxon>Sphaerularioidea</taxon>
        <taxon>Anguinidae</taxon>
        <taxon>Anguininae</taxon>
        <taxon>Ditylenchus</taxon>
    </lineage>
</organism>
<accession>A0AAD4R5U0</accession>
<sequence length="1198" mass="141036">MSCSKPVPPFVLDLLYYLNRDQLERFSIVCRPLKNLIAQNFQSKPYRIFDHLLIRGGGSYALIHKDVQWHPNRDDYNVQQFLDGQKCNIGYAFYSFAEMRPYLGPTVRIEWTSIYVDEDFTYNPEHVAEMESISYLWRSGRIRIWEGDKIGAEGFQRILNSPTVLQCQTLSIDFHGNEYFSFKDSKALYSVNKMEIAYYNQNIDPNVWPQFLEQPGVKPVVVLRYLKRESINEILDQLTQAFSSAVSPNTYKIIFEEVDEPLTVFREINYRSREKLELKNDESDYELVRCSLPPIVFDFLHYLNRGQLERFSIVCRPFKNFIERYFSSKPYRVFDQLDVYGGIGSYALVHNGVRWHPDQAAYNAQQFLAGRKCNNNTYYSFAEMRPYLGPTVRIEQTYIYVAGDTTYNPEHISEMESMAYLWRNGDVSICNARNDGSRIVVEDFQPILNSPTILQCRNLFMDIAHFSFKDCKALFSVKKIFINYRDEETDPQYWLQFLDQPGAKPVVVLEGLHRESINKLLDQLTEPFSSAVSPNAFKIVFAKCDEPLIEFREMNSKSREKLQLKKKFSCGKTYALERCSLPPFVLDVLRYLNRHQLERFSIVCCLLKNLIEQYFHTKPYRMFDQLLIYGGMYALEHNYVRWHPNRGDYSVQQFLAGQKCSIDIPWNRLAYYSLAEMRPYLGSTNRIKKTWIYVSGDSTYNPEHIAEMESISYLWRDGEIHILSARKDYNRIVAEHFQPILNSPTILQCQNLFMDNAHFSFKDCKALYSVNKIVAVYNYNEKTDPHYWPEFLEQPGVKPVVFLRGLHRESIDSVLNQFSETFSSAVSPIEFKIVFEQVDEPLTVFREMNYRSCEKLNLKRLLENEYELVRCSLPPIVFDFLHYLDRGQLERFSIVCRLFKNFIDRYLSSKPYRVFDRLEINGGLYALEHNNVYWHPNRDDYSVQQFLASQECSFDNRGYSFVEMRPYLGSTVRIEWIDIFVAGDSPYNPVHITEMESMAYIWRDGKIWIQKPMLDGSRIGAEDLQLILNSPTILQCRTLSMENAHFSFKDYKVLYSVKVIEIDYENDETDPNYWSQFFEQQGVKPAVVLRQLHPESVVGMLERLYKDFSSAISPNAYKIIFAQNGRLMIKSIVQSFKVVYTYSQPTVPQNDEELIEFQDKNKTSGEKWEFKKPAEFSDEYPEFELSENNKYVLERSRI</sequence>
<proteinExistence type="predicted"/>